<comment type="caution">
    <text evidence="1">The sequence shown here is derived from an EMBL/GenBank/DDBJ whole genome shotgun (WGS) entry which is preliminary data.</text>
</comment>
<sequence>MSGLMYNPKASMSFGRISSLTSNALYRTKRDEAAKRCVDFCRSLVTDVLVGGDRIVDGWRVQ</sequence>
<proteinExistence type="predicted"/>
<gene>
    <name evidence="1" type="ORF">DXT89_10595</name>
</gene>
<dbReference type="Proteomes" id="UP000436911">
    <property type="component" value="Unassembled WGS sequence"/>
</dbReference>
<dbReference type="AlphaFoldDB" id="A0A368NWS8"/>
<evidence type="ECO:0000313" key="1">
    <source>
        <dbReference type="EMBL" id="KAA3528446.1"/>
    </source>
</evidence>
<accession>A0A368NWS8</accession>
<reference evidence="1 2" key="1">
    <citation type="submission" date="2018-08" db="EMBL/GenBank/DDBJ databases">
        <title>Genome sequencing of Agrobacterium vitis strain ICMP 10754.</title>
        <authorList>
            <person name="Visnovsky S.B."/>
            <person name="Pitman A.R."/>
        </authorList>
    </citation>
    <scope>NUCLEOTIDE SEQUENCE [LARGE SCALE GENOMIC DNA]</scope>
    <source>
        <strain evidence="1 2">ICMP 10754</strain>
    </source>
</reference>
<evidence type="ECO:0000313" key="2">
    <source>
        <dbReference type="Proteomes" id="UP000436911"/>
    </source>
</evidence>
<dbReference type="EMBL" id="QUSG01000004">
    <property type="protein sequence ID" value="KAA3528446.1"/>
    <property type="molecule type" value="Genomic_DNA"/>
</dbReference>
<organism evidence="1 2">
    <name type="scientific">Agrobacterium vitis</name>
    <name type="common">Rhizobium vitis</name>
    <dbReference type="NCBI Taxonomy" id="373"/>
    <lineage>
        <taxon>Bacteria</taxon>
        <taxon>Pseudomonadati</taxon>
        <taxon>Pseudomonadota</taxon>
        <taxon>Alphaproteobacteria</taxon>
        <taxon>Hyphomicrobiales</taxon>
        <taxon>Rhizobiaceae</taxon>
        <taxon>Rhizobium/Agrobacterium group</taxon>
        <taxon>Agrobacterium</taxon>
    </lineage>
</organism>
<protein>
    <submittedName>
        <fullName evidence="1">Uncharacterized protein</fullName>
    </submittedName>
</protein>
<name>A0A368NWS8_AGRVI</name>